<dbReference type="Proteomes" id="UP000593567">
    <property type="component" value="Unassembled WGS sequence"/>
</dbReference>
<evidence type="ECO:0000313" key="3">
    <source>
        <dbReference type="Proteomes" id="UP000593567"/>
    </source>
</evidence>
<accession>A0A7J7JX45</accession>
<keyword evidence="3" id="KW-1185">Reference proteome</keyword>
<feature type="region of interest" description="Disordered" evidence="1">
    <location>
        <begin position="265"/>
        <end position="301"/>
    </location>
</feature>
<comment type="caution">
    <text evidence="2">The sequence shown here is derived from an EMBL/GenBank/DDBJ whole genome shotgun (WGS) entry which is preliminary data.</text>
</comment>
<dbReference type="AlphaFoldDB" id="A0A7J7JX45"/>
<evidence type="ECO:0000313" key="2">
    <source>
        <dbReference type="EMBL" id="KAF6030455.1"/>
    </source>
</evidence>
<feature type="region of interest" description="Disordered" evidence="1">
    <location>
        <begin position="321"/>
        <end position="379"/>
    </location>
</feature>
<name>A0A7J7JX45_BUGNE</name>
<dbReference type="EMBL" id="VXIV02001707">
    <property type="protein sequence ID" value="KAF6030455.1"/>
    <property type="molecule type" value="Genomic_DNA"/>
</dbReference>
<proteinExistence type="predicted"/>
<organism evidence="2 3">
    <name type="scientific">Bugula neritina</name>
    <name type="common">Brown bryozoan</name>
    <name type="synonym">Sertularia neritina</name>
    <dbReference type="NCBI Taxonomy" id="10212"/>
    <lineage>
        <taxon>Eukaryota</taxon>
        <taxon>Metazoa</taxon>
        <taxon>Spiralia</taxon>
        <taxon>Lophotrochozoa</taxon>
        <taxon>Bryozoa</taxon>
        <taxon>Gymnolaemata</taxon>
        <taxon>Cheilostomatida</taxon>
        <taxon>Flustrina</taxon>
        <taxon>Buguloidea</taxon>
        <taxon>Bugulidae</taxon>
        <taxon>Bugula</taxon>
    </lineage>
</organism>
<protein>
    <submittedName>
        <fullName evidence="2">Uncharacterized protein</fullName>
    </submittedName>
</protein>
<feature type="compositionally biased region" description="Low complexity" evidence="1">
    <location>
        <begin position="275"/>
        <end position="298"/>
    </location>
</feature>
<sequence>MKGTTLDYNIQQPRTPNVYYQIWDTYRTHEMPEIPSYAFLQARKQVKNGYYPMDWNFHQAKKLITDIQRKDDFRKAKAVRDRAESAVVRQYSRDRFEHALNARNTDLDYSFQKGNRLLAVRERPKTTGPTRHGSPIYNKRTELLSSLRVRTAIQQEVQKETTPKGAKKMIEETIESYNQQYQLIPNHLDRHLSIDNAKFISVDEAKFEKPATSSNAADKLNNVKSVAAVAAEYRILKSASLPVKPKETNSLPILTVNVEDLGGAEVEGQTDRKPQSSSLLQVWGSSSRPVSAHSSAPSERSNIVPRVKTWVDDVSVSSDGQASIAGSATAAEEPEELQTAEQQPVLPEPKPLEHLELEAKEDSEREERQPPDLICPSSEERSRSYAVLQWLMKCDFPKAIRTTPLI</sequence>
<reference evidence="2" key="1">
    <citation type="submission" date="2020-06" db="EMBL/GenBank/DDBJ databases">
        <title>Draft genome of Bugula neritina, a colonial animal packing powerful symbionts and potential medicines.</title>
        <authorList>
            <person name="Rayko M."/>
        </authorList>
    </citation>
    <scope>NUCLEOTIDE SEQUENCE [LARGE SCALE GENOMIC DNA]</scope>
    <source>
        <strain evidence="2">Kwan_BN1</strain>
    </source>
</reference>
<gene>
    <name evidence="2" type="ORF">EB796_011232</name>
</gene>
<feature type="compositionally biased region" description="Basic and acidic residues" evidence="1">
    <location>
        <begin position="350"/>
        <end position="370"/>
    </location>
</feature>
<evidence type="ECO:0000256" key="1">
    <source>
        <dbReference type="SAM" id="MobiDB-lite"/>
    </source>
</evidence>
<dbReference type="OrthoDB" id="6133336at2759"/>